<dbReference type="Pfam" id="PF05137">
    <property type="entry name" value="PilN"/>
    <property type="match status" value="1"/>
</dbReference>
<proteinExistence type="predicted"/>
<feature type="transmembrane region" description="Helical" evidence="3">
    <location>
        <begin position="21"/>
        <end position="43"/>
    </location>
</feature>
<dbReference type="RefSeq" id="WP_261694849.1">
    <property type="nucleotide sequence ID" value="NZ_CP104694.1"/>
</dbReference>
<name>A0ABY6BFK2_9GAMM</name>
<feature type="compositionally biased region" description="Pro residues" evidence="2">
    <location>
        <begin position="205"/>
        <end position="215"/>
    </location>
</feature>
<evidence type="ECO:0000256" key="2">
    <source>
        <dbReference type="SAM" id="MobiDB-lite"/>
    </source>
</evidence>
<accession>A0ABY6BFK2</accession>
<evidence type="ECO:0000313" key="5">
    <source>
        <dbReference type="Proteomes" id="UP001064632"/>
    </source>
</evidence>
<evidence type="ECO:0000256" key="3">
    <source>
        <dbReference type="SAM" id="Phobius"/>
    </source>
</evidence>
<evidence type="ECO:0000313" key="4">
    <source>
        <dbReference type="EMBL" id="UXI67880.1"/>
    </source>
</evidence>
<evidence type="ECO:0000256" key="1">
    <source>
        <dbReference type="SAM" id="Coils"/>
    </source>
</evidence>
<sequence length="215" mass="24326">MARINLLPWRAERRKQREREFYMMLGMAAVVGIAVFLGLMFWMDARIQNQNDRNAYLEREIKEVQKKLEEIKELDKTRSKLLARKQVIEQLQANRSQMVHMFDELVRTIPDGVRLTSLKQVGDVLTLEGVAQSNASVATYMRNVEASPWLGHPDLKKTEIKRTNEKRMPYDFAMDVKLRKPAGEEQTDATSPAAPGAIPAAPKAATPPAPKGATP</sequence>
<gene>
    <name evidence="4" type="ORF">N4264_24635</name>
</gene>
<dbReference type="PANTHER" id="PTHR40278:SF2">
    <property type="entry name" value="TYPE IV PILUS INNER MEMBRANE COMPONENT PILN"/>
    <property type="match status" value="1"/>
</dbReference>
<keyword evidence="3" id="KW-0472">Membrane</keyword>
<feature type="coiled-coil region" evidence="1">
    <location>
        <begin position="47"/>
        <end position="84"/>
    </location>
</feature>
<keyword evidence="5" id="KW-1185">Reference proteome</keyword>
<organism evidence="4 5">
    <name type="scientific">Tahibacter amnicola</name>
    <dbReference type="NCBI Taxonomy" id="2976241"/>
    <lineage>
        <taxon>Bacteria</taxon>
        <taxon>Pseudomonadati</taxon>
        <taxon>Pseudomonadota</taxon>
        <taxon>Gammaproteobacteria</taxon>
        <taxon>Lysobacterales</taxon>
        <taxon>Rhodanobacteraceae</taxon>
        <taxon>Tahibacter</taxon>
    </lineage>
</organism>
<keyword evidence="3" id="KW-1133">Transmembrane helix</keyword>
<keyword evidence="3" id="KW-0812">Transmembrane</keyword>
<keyword evidence="1" id="KW-0175">Coiled coil</keyword>
<dbReference type="EMBL" id="CP104694">
    <property type="protein sequence ID" value="UXI67880.1"/>
    <property type="molecule type" value="Genomic_DNA"/>
</dbReference>
<feature type="compositionally biased region" description="Low complexity" evidence="2">
    <location>
        <begin position="192"/>
        <end position="204"/>
    </location>
</feature>
<dbReference type="Proteomes" id="UP001064632">
    <property type="component" value="Chromosome"/>
</dbReference>
<feature type="region of interest" description="Disordered" evidence="2">
    <location>
        <begin position="176"/>
        <end position="215"/>
    </location>
</feature>
<dbReference type="PANTHER" id="PTHR40278">
    <property type="entry name" value="DNA UTILIZATION PROTEIN HOFN"/>
    <property type="match status" value="1"/>
</dbReference>
<dbReference type="InterPro" id="IPR007813">
    <property type="entry name" value="PilN"/>
</dbReference>
<dbReference type="InterPro" id="IPR052534">
    <property type="entry name" value="Extracell_DNA_Util/SecSys_Comp"/>
</dbReference>
<reference evidence="4" key="1">
    <citation type="submission" date="2022-09" db="EMBL/GenBank/DDBJ databases">
        <title>Tahibacter sp. nov., isolated from a fresh water.</title>
        <authorList>
            <person name="Baek J.H."/>
            <person name="Lee J.K."/>
            <person name="Kim J.M."/>
            <person name="Jeon C.O."/>
        </authorList>
    </citation>
    <scope>NUCLEOTIDE SEQUENCE</scope>
    <source>
        <strain evidence="4">W38</strain>
    </source>
</reference>
<protein>
    <submittedName>
        <fullName evidence="4">PilN domain-containing protein</fullName>
    </submittedName>
</protein>